<sequence length="990" mass="109913">MQRKEQTQRGEIGIIRKQRLLKETSDKSQNEGIGNVKKTDNEDLPCTKTDLTCSEICLYRSHGVPSPESIETLPQETVCSRSRDEMSDSENPSRMKLAAPVSHLFKGPLRCVQRAPMPKLQPTVVRCKNDSLLCNNRDEVSTMSASNGDNRRKNNYMHRHARAKKPANNSEGSTTRENGSRSSQLSREERGQNLQYRNVNMQKYEQMIDTAKDNFADIALSNGPREECTICCKDCDLFGVGSCNHPVCIECAIRIRVLSNNRQCSVCRTNMETLCFIFASNGSGITFAPLRSLNHPDEDRFGLRFENADAVTRYEKYLAHVCKLCKSHDGSRLEFPTFVALRHHMSSVHQLTYCHICTENIILFSRERKTYTRDGLQRHIRAGDRDDKSLKGHPSCLFCDQRFFDEEFRYRHLRKEHFFCQFCESEGKHMNVFFKDHGELVGHYKEQHFLCEFEECKAMGIAFSNQIDLNLHKSKEHSNRRAAVGLDFQFSDRQLAGPSRVRREAPTNAPVARREKIAVVPQEQPAVPKRPTDEFVVVPSAQSSSRTVRYNVAPAYTPQNEDFPSLAPSLGNSRSDPALTNLRPDNFPRLNRVNHAGGQQVNSSKPSSLSSSQTGGVSQPSRNTQKVSAQPQSSAQPVEDFPALPAASKQLPTSSAWGGKKNAKTVIVGCKVPNNAKQLPQPDMWPDRPVTTPAREVEPEQWHEVPSKPRKDKKVRRVQQKGSKVANGDASESQELHEEPLHIVDLVTNESRLGTVESSNEEKRKEKSSGNKGSATVETKAKNSPNSVPAKQQANKSHHVAGKVEPTSPTPNKENEDAVLQEVERYVDESARKATTPTEPPSQSSSILDWFSLPAKSSIFSNLSLSNVLGTKEPQKSTTPTPVTSSPSETVQLPPKKGTTATMESCFTAADAPPGFGLSAGGDILSGPPPGFESVCPDPSAPPGLAFPRTSQPVFSMAPFISDSDLRRNAALSESGQKRQSEWSTVGAKH</sequence>
<evidence type="ECO:0000256" key="2">
    <source>
        <dbReference type="ARBA" id="ARBA00004906"/>
    </source>
</evidence>
<feature type="region of interest" description="Disordered" evidence="9">
    <location>
        <begin position="870"/>
        <end position="900"/>
    </location>
</feature>
<protein>
    <recommendedName>
        <fullName evidence="3">RING-type E3 ubiquitin transferase</fullName>
        <ecNumber evidence="3">2.3.2.27</ecNumber>
    </recommendedName>
</protein>
<evidence type="ECO:0000256" key="4">
    <source>
        <dbReference type="ARBA" id="ARBA00022723"/>
    </source>
</evidence>
<keyword evidence="5 8" id="KW-0863">Zinc-finger</keyword>
<feature type="region of interest" description="Disordered" evidence="9">
    <location>
        <begin position="968"/>
        <end position="990"/>
    </location>
</feature>
<feature type="region of interest" description="Disordered" evidence="9">
    <location>
        <begin position="522"/>
        <end position="541"/>
    </location>
</feature>
<dbReference type="SUPFAM" id="SSF57850">
    <property type="entry name" value="RING/U-box"/>
    <property type="match status" value="1"/>
</dbReference>
<dbReference type="AlphaFoldDB" id="A0A0D6LZ42"/>
<dbReference type="CDD" id="cd16615">
    <property type="entry name" value="RING-HC_ZNF598"/>
    <property type="match status" value="1"/>
</dbReference>
<evidence type="ECO:0000313" key="12">
    <source>
        <dbReference type="Proteomes" id="UP000054495"/>
    </source>
</evidence>
<feature type="compositionally biased region" description="Basic and acidic residues" evidence="9">
    <location>
        <begin position="20"/>
        <end position="29"/>
    </location>
</feature>
<dbReference type="PROSITE" id="PS50089">
    <property type="entry name" value="ZF_RING_2"/>
    <property type="match status" value="1"/>
</dbReference>
<evidence type="ECO:0000256" key="5">
    <source>
        <dbReference type="ARBA" id="ARBA00022771"/>
    </source>
</evidence>
<evidence type="ECO:0000256" key="7">
    <source>
        <dbReference type="ARBA" id="ARBA00035113"/>
    </source>
</evidence>
<feature type="compositionally biased region" description="Basic and acidic residues" evidence="9">
    <location>
        <begin position="695"/>
        <end position="709"/>
    </location>
</feature>
<organism evidence="11 12">
    <name type="scientific">Ancylostoma ceylanicum</name>
    <dbReference type="NCBI Taxonomy" id="53326"/>
    <lineage>
        <taxon>Eukaryota</taxon>
        <taxon>Metazoa</taxon>
        <taxon>Ecdysozoa</taxon>
        <taxon>Nematoda</taxon>
        <taxon>Chromadorea</taxon>
        <taxon>Rhabditida</taxon>
        <taxon>Rhabditina</taxon>
        <taxon>Rhabditomorpha</taxon>
        <taxon>Strongyloidea</taxon>
        <taxon>Ancylostomatidae</taxon>
        <taxon>Ancylostomatinae</taxon>
        <taxon>Ancylostoma</taxon>
    </lineage>
</organism>
<reference evidence="11 12" key="1">
    <citation type="submission" date="2013-05" db="EMBL/GenBank/DDBJ databases">
        <title>Draft genome of the parasitic nematode Anyclostoma ceylanicum.</title>
        <authorList>
            <person name="Mitreva M."/>
        </authorList>
    </citation>
    <scope>NUCLEOTIDE SEQUENCE [LARGE SCALE GENOMIC DNA]</scope>
</reference>
<feature type="domain" description="RING-type" evidence="10">
    <location>
        <begin position="228"/>
        <end position="268"/>
    </location>
</feature>
<dbReference type="EC" id="2.3.2.27" evidence="3"/>
<feature type="compositionally biased region" description="Basic residues" evidence="9">
    <location>
        <begin position="710"/>
        <end position="719"/>
    </location>
</feature>
<feature type="compositionally biased region" description="Polar residues" evidence="9">
    <location>
        <begin position="613"/>
        <end position="636"/>
    </location>
</feature>
<dbReference type="EMBL" id="KE124840">
    <property type="protein sequence ID" value="EPB77305.1"/>
    <property type="molecule type" value="Genomic_DNA"/>
</dbReference>
<feature type="region of interest" description="Disordered" evidence="9">
    <location>
        <begin position="160"/>
        <end position="197"/>
    </location>
</feature>
<dbReference type="GO" id="GO:0016567">
    <property type="term" value="P:protein ubiquitination"/>
    <property type="evidence" value="ECO:0007669"/>
    <property type="project" value="TreeGrafter"/>
</dbReference>
<comment type="similarity">
    <text evidence="7">Belongs to the ZNF598/HEL2 family.</text>
</comment>
<dbReference type="GO" id="GO:0008270">
    <property type="term" value="F:zinc ion binding"/>
    <property type="evidence" value="ECO:0007669"/>
    <property type="project" value="UniProtKB-KW"/>
</dbReference>
<dbReference type="PROSITE" id="PS00518">
    <property type="entry name" value="ZF_RING_1"/>
    <property type="match status" value="1"/>
</dbReference>
<evidence type="ECO:0000256" key="8">
    <source>
        <dbReference type="PROSITE-ProRule" id="PRU00175"/>
    </source>
</evidence>
<evidence type="ECO:0000313" key="11">
    <source>
        <dbReference type="EMBL" id="EPB77305.1"/>
    </source>
</evidence>
<dbReference type="PANTHER" id="PTHR22938:SF0">
    <property type="entry name" value="E3 UBIQUITIN-PROTEIN LIGASE ZNF598"/>
    <property type="match status" value="1"/>
</dbReference>
<gene>
    <name evidence="11" type="ORF">ANCCEY_03602</name>
</gene>
<dbReference type="InterPro" id="IPR041888">
    <property type="entry name" value="RING-HC_ZNF598/HEL2"/>
</dbReference>
<dbReference type="PANTHER" id="PTHR22938">
    <property type="entry name" value="ZINC FINGER PROTEIN 598"/>
    <property type="match status" value="1"/>
</dbReference>
<keyword evidence="6" id="KW-0862">Zinc</keyword>
<feature type="region of interest" description="Disordered" evidence="9">
    <location>
        <begin position="1"/>
        <end position="41"/>
    </location>
</feature>
<feature type="compositionally biased region" description="Polar residues" evidence="9">
    <location>
        <begin position="167"/>
        <end position="185"/>
    </location>
</feature>
<keyword evidence="12" id="KW-1185">Reference proteome</keyword>
<feature type="region of interest" description="Disordered" evidence="9">
    <location>
        <begin position="555"/>
        <end position="638"/>
    </location>
</feature>
<dbReference type="InterPro" id="IPR044288">
    <property type="entry name" value="ZNF598/HEL2"/>
</dbReference>
<evidence type="ECO:0000256" key="9">
    <source>
        <dbReference type="SAM" id="MobiDB-lite"/>
    </source>
</evidence>
<feature type="compositionally biased region" description="Basic and acidic residues" evidence="9">
    <location>
        <begin position="760"/>
        <end position="769"/>
    </location>
</feature>
<dbReference type="SMART" id="SM00355">
    <property type="entry name" value="ZnF_C2H2"/>
    <property type="match status" value="4"/>
</dbReference>
<feature type="region of interest" description="Disordered" evidence="9">
    <location>
        <begin position="674"/>
        <end position="847"/>
    </location>
</feature>
<feature type="compositionally biased region" description="Low complexity" evidence="9">
    <location>
        <begin position="603"/>
        <end position="612"/>
    </location>
</feature>
<dbReference type="Pfam" id="PF25447">
    <property type="entry name" value="RING_ZNF598"/>
    <property type="match status" value="1"/>
</dbReference>
<dbReference type="InterPro" id="IPR001841">
    <property type="entry name" value="Znf_RING"/>
</dbReference>
<accession>A0A0D6LZ42</accession>
<dbReference type="GO" id="GO:0043022">
    <property type="term" value="F:ribosome binding"/>
    <property type="evidence" value="ECO:0007669"/>
    <property type="project" value="TreeGrafter"/>
</dbReference>
<feature type="compositionally biased region" description="Low complexity" evidence="9">
    <location>
        <begin position="877"/>
        <end position="888"/>
    </location>
</feature>
<evidence type="ECO:0000256" key="1">
    <source>
        <dbReference type="ARBA" id="ARBA00000900"/>
    </source>
</evidence>
<feature type="compositionally biased region" description="Polar residues" evidence="9">
    <location>
        <begin position="782"/>
        <end position="795"/>
    </location>
</feature>
<comment type="catalytic activity">
    <reaction evidence="1">
        <text>S-ubiquitinyl-[E2 ubiquitin-conjugating enzyme]-L-cysteine + [acceptor protein]-L-lysine = [E2 ubiquitin-conjugating enzyme]-L-cysteine + N(6)-ubiquitinyl-[acceptor protein]-L-lysine.</text>
        <dbReference type="EC" id="2.3.2.27"/>
    </reaction>
</comment>
<proteinExistence type="inferred from homology"/>
<dbReference type="Proteomes" id="UP000054495">
    <property type="component" value="Unassembled WGS sequence"/>
</dbReference>
<dbReference type="InterPro" id="IPR017907">
    <property type="entry name" value="Znf_RING_CS"/>
</dbReference>
<evidence type="ECO:0000259" key="10">
    <source>
        <dbReference type="PROSITE" id="PS50089"/>
    </source>
</evidence>
<dbReference type="InterPro" id="IPR013087">
    <property type="entry name" value="Znf_C2H2_type"/>
</dbReference>
<dbReference type="GO" id="GO:0061630">
    <property type="term" value="F:ubiquitin protein ligase activity"/>
    <property type="evidence" value="ECO:0007669"/>
    <property type="project" value="UniProtKB-EC"/>
</dbReference>
<evidence type="ECO:0000256" key="6">
    <source>
        <dbReference type="ARBA" id="ARBA00022833"/>
    </source>
</evidence>
<dbReference type="GO" id="GO:0072344">
    <property type="term" value="P:rescue of stalled ribosome"/>
    <property type="evidence" value="ECO:0007669"/>
    <property type="project" value="InterPro"/>
</dbReference>
<name>A0A0D6LZ42_9BILA</name>
<keyword evidence="4" id="KW-0479">Metal-binding</keyword>
<feature type="region of interest" description="Disordered" evidence="9">
    <location>
        <begin position="918"/>
        <end position="945"/>
    </location>
</feature>
<feature type="compositionally biased region" description="Low complexity" evidence="9">
    <location>
        <begin position="835"/>
        <end position="846"/>
    </location>
</feature>
<comment type="pathway">
    <text evidence="2">Protein modification; protein ubiquitination.</text>
</comment>
<feature type="compositionally biased region" description="Basic and acidic residues" evidence="9">
    <location>
        <begin position="822"/>
        <end position="832"/>
    </location>
</feature>
<evidence type="ECO:0000256" key="3">
    <source>
        <dbReference type="ARBA" id="ARBA00012483"/>
    </source>
</evidence>